<dbReference type="SUPFAM" id="SSF52047">
    <property type="entry name" value="RNI-like"/>
    <property type="match status" value="1"/>
</dbReference>
<feature type="signal peptide" evidence="12">
    <location>
        <begin position="1"/>
        <end position="21"/>
    </location>
</feature>
<dbReference type="GO" id="GO:0051707">
    <property type="term" value="P:response to other organism"/>
    <property type="evidence" value="ECO:0007669"/>
    <property type="project" value="UniProtKB-ARBA"/>
</dbReference>
<evidence type="ECO:0000256" key="8">
    <source>
        <dbReference type="ARBA" id="ARBA00022989"/>
    </source>
</evidence>
<evidence type="ECO:0000256" key="12">
    <source>
        <dbReference type="SAM" id="SignalP"/>
    </source>
</evidence>
<gene>
    <name evidence="15" type="ORF">Tci_052006</name>
</gene>
<feature type="domain" description="Leucine-rich repeat-containing N-terminal plant-type" evidence="13">
    <location>
        <begin position="42"/>
        <end position="82"/>
    </location>
</feature>
<dbReference type="InterPro" id="IPR032675">
    <property type="entry name" value="LRR_dom_sf"/>
</dbReference>
<dbReference type="FunFam" id="3.80.10.10:FF:000095">
    <property type="entry name" value="LRR receptor-like serine/threonine-protein kinase GSO1"/>
    <property type="match status" value="2"/>
</dbReference>
<feature type="chain" id="PRO_5026975927" evidence="12">
    <location>
        <begin position="22"/>
        <end position="941"/>
    </location>
</feature>
<evidence type="ECO:0000256" key="9">
    <source>
        <dbReference type="ARBA" id="ARBA00023136"/>
    </source>
</evidence>
<dbReference type="SUPFAM" id="SSF52058">
    <property type="entry name" value="L domain-like"/>
    <property type="match status" value="2"/>
</dbReference>
<dbReference type="InterPro" id="IPR055414">
    <property type="entry name" value="LRR_R13L4/SHOC2-like"/>
</dbReference>
<feature type="transmembrane region" description="Helical" evidence="11">
    <location>
        <begin position="883"/>
        <end position="905"/>
    </location>
</feature>
<dbReference type="InterPro" id="IPR046956">
    <property type="entry name" value="RLP23-like"/>
</dbReference>
<comment type="similarity">
    <text evidence="2">Belongs to the RLP family.</text>
</comment>
<name>A0A6L2N1D9_TANCI</name>
<evidence type="ECO:0000256" key="11">
    <source>
        <dbReference type="SAM" id="Phobius"/>
    </source>
</evidence>
<dbReference type="Pfam" id="PF23598">
    <property type="entry name" value="LRR_14"/>
    <property type="match status" value="1"/>
</dbReference>
<evidence type="ECO:0000259" key="13">
    <source>
        <dbReference type="Pfam" id="PF08263"/>
    </source>
</evidence>
<dbReference type="InterPro" id="IPR013210">
    <property type="entry name" value="LRR_N_plant-typ"/>
</dbReference>
<dbReference type="PANTHER" id="PTHR48063:SF103">
    <property type="entry name" value="LEUCINE-RICH RECEPTOR-LIKE KINASE FAMILY PROTEIN"/>
    <property type="match status" value="1"/>
</dbReference>
<keyword evidence="9 11" id="KW-0472">Membrane</keyword>
<keyword evidence="7" id="KW-0677">Repeat</keyword>
<sequence length="941" mass="104241">MHTYVLFILSLVLLWFDTTTATSFGHQLVVAPGGAATNTCIDYERQALLGFKARLPDPDDLLSTWKPEEEDDCCKWSGVTCSNQTGHVTMLDLADYYTIGGDGGEISLSLLNLTYLNHLDLSNCSFHGTIPHFIGSMTHLTYLDLSLNKFTGTIPMFIGNMTQLIYLDLTDNHFTGSIPMSIGYLTNLTELYLGDNYLSGTIPMSIGSLTKLTHLFLDGNNLTGIIPRSIGSLTKLRGLNLGYNSLHGTIPPEFGNLTNLLSLSLDSFGGYTVENLDWLSSLSSLEILLLDGTSLAKANNWINVIIGLPNLSVVFLARCDLSKAMHPYSSVVNSSSSIHTLSLNDNNLNSSIYSWLGSLVGNRLRYFAVSGNSFDGKLLDFLNNLSRCTSLNMLYFLDVSSNLLTGSLSDDVSNLSMSVEYIDFSSNKLGHPFPKLIQKMNKLMHLDLSNNSFSDTFDTEYWNQWRPSQLRYLDLSFNNISGTLPESLSGLHLEKVDLSSNRFYGPIPTFPACINFLDLSRNKFQGGISFLCQIYDNLEFLDLSRNSLTGQLPDCLKNLVQLKFLNLGHNTLSGYIPPFVGYLGQLETLCLYNNSFSGELPLSLKDCTKLTLLDLGANKLYGNIPVWIGTNLSRLYALSLKSNNFSGAIPLEICQLVSLQILDLSFNNLHGTIPSCVRNLTSMVQKGLFTDQNLHNYLSNASFKSMPYHASYSDDDSYFDHLLIGWQGNVNEFSRNLGLVKTIDLSTNTLTGQIPYEITGLQGLELLNLSRNALLGEIPKDIGQMTELQILDLSKNNFSGGLPSSMSKMNFLNYLDVSHNNLSGRIPSGTQLQTSEPSRYIGNAGLCGPPLTKYCPGDREPEVTPVIDDSKGVGEAVDELERWFYIGGAAGYVTGFSIVFGALLFNRRARHAFFQCHDSLKDWVYVKVMVFMAKWRRVARA</sequence>
<evidence type="ECO:0000259" key="14">
    <source>
        <dbReference type="Pfam" id="PF23598"/>
    </source>
</evidence>
<protein>
    <submittedName>
        <fullName evidence="15">Uncharacterized protein</fullName>
    </submittedName>
</protein>
<evidence type="ECO:0000256" key="5">
    <source>
        <dbReference type="ARBA" id="ARBA00022692"/>
    </source>
</evidence>
<reference evidence="15" key="1">
    <citation type="journal article" date="2019" name="Sci. Rep.">
        <title>Draft genome of Tanacetum cinerariifolium, the natural source of mosquito coil.</title>
        <authorList>
            <person name="Yamashiro T."/>
            <person name="Shiraishi A."/>
            <person name="Satake H."/>
            <person name="Nakayama K."/>
        </authorList>
    </citation>
    <scope>NUCLEOTIDE SEQUENCE</scope>
</reference>
<dbReference type="GO" id="GO:0005886">
    <property type="term" value="C:plasma membrane"/>
    <property type="evidence" value="ECO:0007669"/>
    <property type="project" value="UniProtKB-SubCell"/>
</dbReference>
<dbReference type="Pfam" id="PF08263">
    <property type="entry name" value="LRRNT_2"/>
    <property type="match status" value="1"/>
</dbReference>
<keyword evidence="6 12" id="KW-0732">Signal</keyword>
<keyword evidence="10" id="KW-0325">Glycoprotein</keyword>
<keyword evidence="4" id="KW-0433">Leucine-rich repeat</keyword>
<dbReference type="AlphaFoldDB" id="A0A6L2N1D9"/>
<dbReference type="Gene3D" id="3.80.10.10">
    <property type="entry name" value="Ribonuclease Inhibitor"/>
    <property type="match status" value="5"/>
</dbReference>
<dbReference type="PRINTS" id="PR00019">
    <property type="entry name" value="LEURICHRPT"/>
</dbReference>
<evidence type="ECO:0000256" key="4">
    <source>
        <dbReference type="ARBA" id="ARBA00022614"/>
    </source>
</evidence>
<proteinExistence type="inferred from homology"/>
<dbReference type="EMBL" id="BKCJ010007995">
    <property type="protein sequence ID" value="GEU80028.1"/>
    <property type="molecule type" value="Genomic_DNA"/>
</dbReference>
<dbReference type="GO" id="GO:0006952">
    <property type="term" value="P:defense response"/>
    <property type="evidence" value="ECO:0007669"/>
    <property type="project" value="UniProtKB-ARBA"/>
</dbReference>
<evidence type="ECO:0000256" key="2">
    <source>
        <dbReference type="ARBA" id="ARBA00009592"/>
    </source>
</evidence>
<keyword evidence="5 11" id="KW-0812">Transmembrane</keyword>
<dbReference type="SMART" id="SM00365">
    <property type="entry name" value="LRR_SD22"/>
    <property type="match status" value="6"/>
</dbReference>
<dbReference type="PANTHER" id="PTHR48063">
    <property type="entry name" value="LRR RECEPTOR-LIKE KINASE"/>
    <property type="match status" value="1"/>
</dbReference>
<accession>A0A6L2N1D9</accession>
<comment type="caution">
    <text evidence="15">The sequence shown here is derived from an EMBL/GenBank/DDBJ whole genome shotgun (WGS) entry which is preliminary data.</text>
</comment>
<dbReference type="InterPro" id="IPR003591">
    <property type="entry name" value="Leu-rich_rpt_typical-subtyp"/>
</dbReference>
<keyword evidence="3" id="KW-1003">Cell membrane</keyword>
<evidence type="ECO:0000256" key="6">
    <source>
        <dbReference type="ARBA" id="ARBA00022729"/>
    </source>
</evidence>
<evidence type="ECO:0000256" key="7">
    <source>
        <dbReference type="ARBA" id="ARBA00022737"/>
    </source>
</evidence>
<dbReference type="Pfam" id="PF00560">
    <property type="entry name" value="LRR_1"/>
    <property type="match status" value="8"/>
</dbReference>
<evidence type="ECO:0000256" key="1">
    <source>
        <dbReference type="ARBA" id="ARBA00004251"/>
    </source>
</evidence>
<organism evidence="15">
    <name type="scientific">Tanacetum cinerariifolium</name>
    <name type="common">Dalmatian daisy</name>
    <name type="synonym">Chrysanthemum cinerariifolium</name>
    <dbReference type="NCBI Taxonomy" id="118510"/>
    <lineage>
        <taxon>Eukaryota</taxon>
        <taxon>Viridiplantae</taxon>
        <taxon>Streptophyta</taxon>
        <taxon>Embryophyta</taxon>
        <taxon>Tracheophyta</taxon>
        <taxon>Spermatophyta</taxon>
        <taxon>Magnoliopsida</taxon>
        <taxon>eudicotyledons</taxon>
        <taxon>Gunneridae</taxon>
        <taxon>Pentapetalae</taxon>
        <taxon>asterids</taxon>
        <taxon>campanulids</taxon>
        <taxon>Asterales</taxon>
        <taxon>Asteraceae</taxon>
        <taxon>Asteroideae</taxon>
        <taxon>Anthemideae</taxon>
        <taxon>Anthemidinae</taxon>
        <taxon>Tanacetum</taxon>
    </lineage>
</organism>
<dbReference type="SMART" id="SM00369">
    <property type="entry name" value="LRR_TYP"/>
    <property type="match status" value="8"/>
</dbReference>
<evidence type="ECO:0000256" key="10">
    <source>
        <dbReference type="ARBA" id="ARBA00023180"/>
    </source>
</evidence>
<evidence type="ECO:0000256" key="3">
    <source>
        <dbReference type="ARBA" id="ARBA00022475"/>
    </source>
</evidence>
<keyword evidence="8 11" id="KW-1133">Transmembrane helix</keyword>
<dbReference type="FunFam" id="3.80.10.10:FF:000213">
    <property type="entry name" value="Tyrosine-sulfated glycopeptide receptor 1"/>
    <property type="match status" value="1"/>
</dbReference>
<dbReference type="InterPro" id="IPR001611">
    <property type="entry name" value="Leu-rich_rpt"/>
</dbReference>
<feature type="domain" description="Disease resistance R13L4/SHOC-2-like LRR" evidence="14">
    <location>
        <begin position="107"/>
        <end position="312"/>
    </location>
</feature>
<evidence type="ECO:0000313" key="15">
    <source>
        <dbReference type="EMBL" id="GEU80028.1"/>
    </source>
</evidence>
<comment type="subcellular location">
    <subcellularLocation>
        <location evidence="1">Cell membrane</location>
        <topology evidence="1">Single-pass type I membrane protein</topology>
    </subcellularLocation>
</comment>